<keyword evidence="1" id="KW-0175">Coiled coil</keyword>
<organism evidence="3 4">
    <name type="scientific">Corynebacterium callunae DSM 20147</name>
    <dbReference type="NCBI Taxonomy" id="1121353"/>
    <lineage>
        <taxon>Bacteria</taxon>
        <taxon>Bacillati</taxon>
        <taxon>Actinomycetota</taxon>
        <taxon>Actinomycetes</taxon>
        <taxon>Mycobacteriales</taxon>
        <taxon>Corynebacteriaceae</taxon>
        <taxon>Corynebacterium</taxon>
    </lineage>
</organism>
<proteinExistence type="predicted"/>
<dbReference type="STRING" id="1121353.H924_02805"/>
<dbReference type="KEGG" id="ccn:H924_02805"/>
<gene>
    <name evidence="3" type="ORF">H924_02805</name>
</gene>
<evidence type="ECO:0000313" key="4">
    <source>
        <dbReference type="Proteomes" id="UP000011760"/>
    </source>
</evidence>
<evidence type="ECO:0000313" key="3">
    <source>
        <dbReference type="EMBL" id="AGG66013.1"/>
    </source>
</evidence>
<dbReference type="Proteomes" id="UP000011760">
    <property type="component" value="Chromosome"/>
</dbReference>
<dbReference type="PATRIC" id="fig|1121353.3.peg.582"/>
<evidence type="ECO:0000256" key="1">
    <source>
        <dbReference type="SAM" id="Coils"/>
    </source>
</evidence>
<reference evidence="3 4" key="1">
    <citation type="submission" date="2013-02" db="EMBL/GenBank/DDBJ databases">
        <title>The complete genome sequence of Corynebacterium callunae DSM 20147.</title>
        <authorList>
            <person name="Ruckert C."/>
            <person name="Albersmeier A."/>
            <person name="Kalinowski J."/>
        </authorList>
    </citation>
    <scope>NUCLEOTIDE SEQUENCE [LARGE SCALE GENOMIC DNA]</scope>
    <source>
        <strain evidence="3 4">DSM 20147</strain>
    </source>
</reference>
<evidence type="ECO:0000256" key="2">
    <source>
        <dbReference type="SAM" id="MobiDB-lite"/>
    </source>
</evidence>
<name>M1UXM5_9CORY</name>
<keyword evidence="4" id="KW-1185">Reference proteome</keyword>
<dbReference type="eggNOG" id="ENOG5032DVI">
    <property type="taxonomic scope" value="Bacteria"/>
</dbReference>
<feature type="region of interest" description="Disordered" evidence="2">
    <location>
        <begin position="53"/>
        <end position="73"/>
    </location>
</feature>
<sequence>MEYAEFIRLFRQRAANRMEEFEQALAAAQQQATQSLDTVEKSKKPAVPLERKVQPVKRSTRGRGPVQSILRNV</sequence>
<feature type="coiled-coil region" evidence="1">
    <location>
        <begin position="11"/>
        <end position="38"/>
    </location>
</feature>
<protein>
    <submittedName>
        <fullName evidence="3">Uncharacterized protein</fullName>
    </submittedName>
</protein>
<dbReference type="AlphaFoldDB" id="M1UXM5"/>
<dbReference type="EMBL" id="CP004354">
    <property type="protein sequence ID" value="AGG66013.1"/>
    <property type="molecule type" value="Genomic_DNA"/>
</dbReference>
<dbReference type="HOGENOM" id="CLU_197388_0_0_11"/>
<accession>M1UXM5</accession>